<keyword evidence="2" id="KW-0540">Nuclease</keyword>
<proteinExistence type="predicted"/>
<evidence type="ECO:0000313" key="2">
    <source>
        <dbReference type="EMBL" id="NNJ30501.1"/>
    </source>
</evidence>
<accession>A0ABX1VTA5</accession>
<dbReference type="RefSeq" id="WP_170821654.1">
    <property type="nucleotide sequence ID" value="NZ_JAAOXG010000020.1"/>
</dbReference>
<sequence>MNQMNLFDIMPEDSGLKQTKQLQVVKAQFIGASSFTWQELFEGYDELYAITFSSGIHFMQGLLEKFEYAEVIFGCEDIIDNNVAAIMAVEAKMVELITKNKSAYLMAGLMKEDKLKLYVSRDLKSHEKVFVLKAKDGRVRVITGSANMSASAFCGYQRENVTFFEEQEAFDWYYERFMDFREKCADNVNQQVVERMIEGEDNLLRENPEEIPIFQTVKSKKIVVIEKSEDETDYEDVADVTGFQDELKSMLPKPQKNGMTLLTAESLHVFKRKYSEHKQIKEVKEKKLPKLHVDYEAGTMNFNGKTCNLNPEQDKIKSDISCLKNYLSSLTMFYGDVEQSQKDYFGFLNWYFASLFMPYLRYVAVMNNYDVTPFPVIVFFASAFWKKLQSFFPKLHWEIPQSCKCLI</sequence>
<organism evidence="2 3">
    <name type="scientific">Lacrimispora defluvii</name>
    <dbReference type="NCBI Taxonomy" id="2719233"/>
    <lineage>
        <taxon>Bacteria</taxon>
        <taxon>Bacillati</taxon>
        <taxon>Bacillota</taxon>
        <taxon>Clostridia</taxon>
        <taxon>Lachnospirales</taxon>
        <taxon>Lachnospiraceae</taxon>
        <taxon>Lacrimispora</taxon>
    </lineage>
</organism>
<name>A0ABX1VTA5_9FIRM</name>
<keyword evidence="2" id="KW-0255">Endonuclease</keyword>
<feature type="domain" description="Restriction endonuclease type II NgoFVII N-terminal" evidence="1">
    <location>
        <begin position="110"/>
        <end position="177"/>
    </location>
</feature>
<dbReference type="CDD" id="cd09117">
    <property type="entry name" value="PLDc_Bfil_DEXD_like"/>
    <property type="match status" value="1"/>
</dbReference>
<dbReference type="Gene3D" id="3.30.870.10">
    <property type="entry name" value="Endonuclease Chain A"/>
    <property type="match status" value="1"/>
</dbReference>
<dbReference type="GO" id="GO:0004519">
    <property type="term" value="F:endonuclease activity"/>
    <property type="evidence" value="ECO:0007669"/>
    <property type="project" value="UniProtKB-KW"/>
</dbReference>
<evidence type="ECO:0000313" key="3">
    <source>
        <dbReference type="Proteomes" id="UP000539052"/>
    </source>
</evidence>
<evidence type="ECO:0000259" key="1">
    <source>
        <dbReference type="Pfam" id="PF09565"/>
    </source>
</evidence>
<keyword evidence="2" id="KW-0378">Hydrolase</keyword>
<dbReference type="Proteomes" id="UP000539052">
    <property type="component" value="Unassembled WGS sequence"/>
</dbReference>
<protein>
    <submittedName>
        <fullName evidence="2">NgoFVII family restriction endonuclease</fullName>
    </submittedName>
</protein>
<dbReference type="Pfam" id="PF09565">
    <property type="entry name" value="RE_NgoFVII"/>
    <property type="match status" value="1"/>
</dbReference>
<keyword evidence="3" id="KW-1185">Reference proteome</keyword>
<gene>
    <name evidence="2" type="ORF">G9470_11975</name>
</gene>
<dbReference type="EMBL" id="JAAOXG010000020">
    <property type="protein sequence ID" value="NNJ30501.1"/>
    <property type="molecule type" value="Genomic_DNA"/>
</dbReference>
<dbReference type="InterPro" id="IPR019065">
    <property type="entry name" value="RE_NgoFVII_N"/>
</dbReference>
<comment type="caution">
    <text evidence="2">The sequence shown here is derived from an EMBL/GenBank/DDBJ whole genome shotgun (WGS) entry which is preliminary data.</text>
</comment>
<reference evidence="2 3" key="1">
    <citation type="submission" date="2020-03" db="EMBL/GenBank/DDBJ databases">
        <title>Genome Sequence of industrial isolate, B5A.</title>
        <authorList>
            <person name="Sharma S."/>
            <person name="Patil P.B."/>
            <person name="Korpole S."/>
        </authorList>
    </citation>
    <scope>NUCLEOTIDE SEQUENCE [LARGE SCALE GENOMIC DNA]</scope>
    <source>
        <strain evidence="2 3">PI-S10-B5A</strain>
    </source>
</reference>